<accession>G4TKQ2</accession>
<dbReference type="Pfam" id="PF12799">
    <property type="entry name" value="LRR_4"/>
    <property type="match status" value="2"/>
</dbReference>
<dbReference type="FunCoup" id="G4TKQ2">
    <property type="interactions" value="216"/>
</dbReference>
<evidence type="ECO:0000256" key="1">
    <source>
        <dbReference type="ARBA" id="ARBA00004123"/>
    </source>
</evidence>
<keyword evidence="8" id="KW-1185">Reference proteome</keyword>
<dbReference type="Gene3D" id="3.80.10.10">
    <property type="entry name" value="Ribonuclease Inhibitor"/>
    <property type="match status" value="2"/>
</dbReference>
<feature type="region of interest" description="Disordered" evidence="6">
    <location>
        <begin position="1"/>
        <end position="31"/>
    </location>
</feature>
<dbReference type="InterPro" id="IPR001611">
    <property type="entry name" value="Leu-rich_rpt"/>
</dbReference>
<dbReference type="OMA" id="EVWASYN"/>
<evidence type="ECO:0000256" key="6">
    <source>
        <dbReference type="SAM" id="MobiDB-lite"/>
    </source>
</evidence>
<dbReference type="EMBL" id="CAFZ01000139">
    <property type="protein sequence ID" value="CCA71895.1"/>
    <property type="molecule type" value="Genomic_DNA"/>
</dbReference>
<dbReference type="PANTHER" id="PTHR46652:SF3">
    <property type="entry name" value="LEUCINE-RICH REPEAT-CONTAINING PROTEIN 9"/>
    <property type="match status" value="1"/>
</dbReference>
<protein>
    <submittedName>
        <fullName evidence="7">Probable SDS22-protein phosphatase 1, regulatory subunit 7</fullName>
    </submittedName>
</protein>
<comment type="caution">
    <text evidence="7">The sequence shown here is derived from an EMBL/GenBank/DDBJ whole genome shotgun (WGS) entry which is preliminary data.</text>
</comment>
<dbReference type="PANTHER" id="PTHR46652">
    <property type="entry name" value="LEUCINE-RICH REPEAT AND IQ DOMAIN-CONTAINING PROTEIN 1-RELATED"/>
    <property type="match status" value="1"/>
</dbReference>
<dbReference type="InterPro" id="IPR003591">
    <property type="entry name" value="Leu-rich_rpt_typical-subtyp"/>
</dbReference>
<evidence type="ECO:0000256" key="5">
    <source>
        <dbReference type="ARBA" id="ARBA00023460"/>
    </source>
</evidence>
<evidence type="ECO:0000256" key="4">
    <source>
        <dbReference type="ARBA" id="ARBA00023242"/>
    </source>
</evidence>
<sequence length="337" mass="38186">MSTSNNEKQARLVLVSDDDDDETQQHDEEPATLDDLLAQLPDDTEEIDLARSRLASCSHLGIPRFANHLRSICLRANFLTDLESDVFGPLVHLEEADFYDNRLKQLGNALDGKASLRILDLSFNLLRAVPPELVNIPALQTIYFVQNKITRIEHFHHLGATLRSLELGSNRIRVIENLDALVNLEELWLGKNKITKLENLDKLVKLRLLSIQSNRITRIEGLEKLVNLEELYMSHNGLEKIEGLENNVKLTTLDVGNNMITAVENVSHLSDLQEFWASYNQIADIKTIDKELGGLAKLETVYLEGNPAQRTDMANYRRRLIIALPQLKQIDATLVKV</sequence>
<comment type="subcellular location">
    <subcellularLocation>
        <location evidence="1">Nucleus</location>
    </subcellularLocation>
</comment>
<organism evidence="7 8">
    <name type="scientific">Serendipita indica (strain DSM 11827)</name>
    <name type="common">Root endophyte fungus</name>
    <name type="synonym">Piriformospora indica</name>
    <dbReference type="NCBI Taxonomy" id="1109443"/>
    <lineage>
        <taxon>Eukaryota</taxon>
        <taxon>Fungi</taxon>
        <taxon>Dikarya</taxon>
        <taxon>Basidiomycota</taxon>
        <taxon>Agaricomycotina</taxon>
        <taxon>Agaricomycetes</taxon>
        <taxon>Sebacinales</taxon>
        <taxon>Serendipitaceae</taxon>
        <taxon>Serendipita</taxon>
    </lineage>
</organism>
<dbReference type="InParanoid" id="G4TKQ2"/>
<dbReference type="Proteomes" id="UP000007148">
    <property type="component" value="Unassembled WGS sequence"/>
</dbReference>
<dbReference type="SUPFAM" id="SSF52058">
    <property type="entry name" value="L domain-like"/>
    <property type="match status" value="1"/>
</dbReference>
<evidence type="ECO:0000313" key="7">
    <source>
        <dbReference type="EMBL" id="CCA71895.1"/>
    </source>
</evidence>
<name>G4TKQ2_SERID</name>
<dbReference type="SMART" id="SM00369">
    <property type="entry name" value="LRR_TYP"/>
    <property type="match status" value="6"/>
</dbReference>
<keyword evidence="4" id="KW-0539">Nucleus</keyword>
<dbReference type="eggNOG" id="KOG0531">
    <property type="taxonomic scope" value="Eukaryota"/>
</dbReference>
<dbReference type="HOGENOM" id="CLU_044236_0_0_1"/>
<dbReference type="AlphaFoldDB" id="G4TKQ2"/>
<dbReference type="InterPro" id="IPR025875">
    <property type="entry name" value="Leu-rich_rpt_4"/>
</dbReference>
<comment type="similarity">
    <text evidence="5">Belongs to the SDS22 family.</text>
</comment>
<dbReference type="SMART" id="SM00365">
    <property type="entry name" value="LRR_SD22"/>
    <property type="match status" value="8"/>
</dbReference>
<evidence type="ECO:0000313" key="8">
    <source>
        <dbReference type="Proteomes" id="UP000007148"/>
    </source>
</evidence>
<reference evidence="7 8" key="1">
    <citation type="journal article" date="2011" name="PLoS Pathog.">
        <title>Endophytic Life Strategies Decoded by Genome and Transcriptome Analyses of the Mutualistic Root Symbiont Piriformospora indica.</title>
        <authorList>
            <person name="Zuccaro A."/>
            <person name="Lahrmann U."/>
            <person name="Guldener U."/>
            <person name="Langen G."/>
            <person name="Pfiffi S."/>
            <person name="Biedenkopf D."/>
            <person name="Wong P."/>
            <person name="Samans B."/>
            <person name="Grimm C."/>
            <person name="Basiewicz M."/>
            <person name="Murat C."/>
            <person name="Martin F."/>
            <person name="Kogel K.H."/>
        </authorList>
    </citation>
    <scope>NUCLEOTIDE SEQUENCE [LARGE SCALE GENOMIC DNA]</scope>
    <source>
        <strain evidence="7 8">DSM 11827</strain>
    </source>
</reference>
<dbReference type="GO" id="GO:0005634">
    <property type="term" value="C:nucleus"/>
    <property type="evidence" value="ECO:0007669"/>
    <property type="project" value="UniProtKB-SubCell"/>
</dbReference>
<keyword evidence="2" id="KW-0433">Leucine-rich repeat</keyword>
<keyword evidence="3" id="KW-0677">Repeat</keyword>
<proteinExistence type="inferred from homology"/>
<dbReference type="STRING" id="1109443.G4TKQ2"/>
<gene>
    <name evidence="7" type="ORF">PIIN_05830</name>
</gene>
<dbReference type="InterPro" id="IPR032675">
    <property type="entry name" value="LRR_dom_sf"/>
</dbReference>
<evidence type="ECO:0000256" key="2">
    <source>
        <dbReference type="ARBA" id="ARBA00022614"/>
    </source>
</evidence>
<evidence type="ECO:0000256" key="3">
    <source>
        <dbReference type="ARBA" id="ARBA00022737"/>
    </source>
</evidence>
<dbReference type="Pfam" id="PF13855">
    <property type="entry name" value="LRR_8"/>
    <property type="match status" value="1"/>
</dbReference>
<dbReference type="PROSITE" id="PS51450">
    <property type="entry name" value="LRR"/>
    <property type="match status" value="5"/>
</dbReference>
<dbReference type="InterPro" id="IPR050836">
    <property type="entry name" value="SDS22/Internalin_LRR"/>
</dbReference>
<dbReference type="OrthoDB" id="266138at2759"/>
<dbReference type="FunFam" id="3.80.10.10:FF:000055">
    <property type="entry name" value="Protein phosphatase 1 regulatory subunit 7"/>
    <property type="match status" value="1"/>
</dbReference>